<dbReference type="PROSITE" id="PS00041">
    <property type="entry name" value="HTH_ARAC_FAMILY_1"/>
    <property type="match status" value="1"/>
</dbReference>
<evidence type="ECO:0000313" key="5">
    <source>
        <dbReference type="EMBL" id="GLX68753.1"/>
    </source>
</evidence>
<organism evidence="5 6">
    <name type="scientific">Paenibacillus glycanilyticus</name>
    <dbReference type="NCBI Taxonomy" id="126569"/>
    <lineage>
        <taxon>Bacteria</taxon>
        <taxon>Bacillati</taxon>
        <taxon>Bacillota</taxon>
        <taxon>Bacilli</taxon>
        <taxon>Bacillales</taxon>
        <taxon>Paenibacillaceae</taxon>
        <taxon>Paenibacillus</taxon>
    </lineage>
</organism>
<dbReference type="InterPro" id="IPR018062">
    <property type="entry name" value="HTH_AraC-typ_CS"/>
</dbReference>
<evidence type="ECO:0000313" key="6">
    <source>
        <dbReference type="Proteomes" id="UP001157114"/>
    </source>
</evidence>
<protein>
    <submittedName>
        <fullName evidence="5">AraC family transcriptional regulator</fullName>
    </submittedName>
</protein>
<comment type="caution">
    <text evidence="5">The sequence shown here is derived from an EMBL/GenBank/DDBJ whole genome shotgun (WGS) entry which is preliminary data.</text>
</comment>
<dbReference type="EMBL" id="BSSQ01000013">
    <property type="protein sequence ID" value="GLX68753.1"/>
    <property type="molecule type" value="Genomic_DNA"/>
</dbReference>
<dbReference type="Pfam" id="PF02311">
    <property type="entry name" value="AraC_binding"/>
    <property type="match status" value="1"/>
</dbReference>
<dbReference type="SUPFAM" id="SSF46689">
    <property type="entry name" value="Homeodomain-like"/>
    <property type="match status" value="2"/>
</dbReference>
<dbReference type="PRINTS" id="PR00032">
    <property type="entry name" value="HTHARAC"/>
</dbReference>
<reference evidence="5 6" key="1">
    <citation type="submission" date="2023-03" db="EMBL/GenBank/DDBJ databases">
        <title>Draft genome sequence of the bacteria which degrade cell wall of Tricholomamatutake.</title>
        <authorList>
            <person name="Konishi Y."/>
            <person name="Fukuta Y."/>
            <person name="Shirasaka N."/>
        </authorList>
    </citation>
    <scope>NUCLEOTIDE SEQUENCE [LARGE SCALE GENOMIC DNA]</scope>
    <source>
        <strain evidence="6">mu1</strain>
    </source>
</reference>
<dbReference type="InterPro" id="IPR020449">
    <property type="entry name" value="Tscrpt_reg_AraC-type_HTH"/>
</dbReference>
<accession>A0ABQ6GEV3</accession>
<keyword evidence="3" id="KW-0804">Transcription</keyword>
<evidence type="ECO:0000256" key="1">
    <source>
        <dbReference type="ARBA" id="ARBA00023015"/>
    </source>
</evidence>
<keyword evidence="6" id="KW-1185">Reference proteome</keyword>
<keyword evidence="2" id="KW-0238">DNA-binding</keyword>
<dbReference type="PROSITE" id="PS01124">
    <property type="entry name" value="HTH_ARAC_FAMILY_2"/>
    <property type="match status" value="1"/>
</dbReference>
<dbReference type="PANTHER" id="PTHR43280:SF30">
    <property type="entry name" value="MMSAB OPERON REGULATORY PROTEIN"/>
    <property type="match status" value="1"/>
</dbReference>
<name>A0ABQ6GEV3_9BACL</name>
<dbReference type="SMART" id="SM00342">
    <property type="entry name" value="HTH_ARAC"/>
    <property type="match status" value="1"/>
</dbReference>
<keyword evidence="1" id="KW-0805">Transcription regulation</keyword>
<dbReference type="Pfam" id="PF12833">
    <property type="entry name" value="HTH_18"/>
    <property type="match status" value="1"/>
</dbReference>
<sequence length="296" mass="33950">MLETYTKLLRERELVISISGDAHGWQEHGIENTEQFLAVNWCGYQRLQTRSLSRNREHGRVDFQLIYITGGKGYFRFQDETVEVASGSLVIYAPGQPQQYSYYAEDGTEVYWIHFTGYGAYELLRQSGLLEQSVYTVGVMEEVVVLFKKMIQELNSHRPLAGQLVTAYLLEMIALLGRRLQTGDEPGAQGRHPDINQMIAYIHEKYSDNLSISELAAECSLSVFRFIHKFKEVTGMTPMKYITEIRMNEAKKLLSESSLHVKEVAAVVGYDNPLYFSRIFRSTVGIPPSEYKKKFQ</sequence>
<gene>
    <name evidence="5" type="ORF">MU1_30980</name>
</gene>
<dbReference type="Gene3D" id="2.60.120.280">
    <property type="entry name" value="Regulatory protein AraC"/>
    <property type="match status" value="1"/>
</dbReference>
<evidence type="ECO:0000259" key="4">
    <source>
        <dbReference type="PROSITE" id="PS01124"/>
    </source>
</evidence>
<feature type="domain" description="HTH araC/xylS-type" evidence="4">
    <location>
        <begin position="196"/>
        <end position="294"/>
    </location>
</feature>
<evidence type="ECO:0000256" key="3">
    <source>
        <dbReference type="ARBA" id="ARBA00023163"/>
    </source>
</evidence>
<dbReference type="InterPro" id="IPR009057">
    <property type="entry name" value="Homeodomain-like_sf"/>
</dbReference>
<dbReference type="InterPro" id="IPR037923">
    <property type="entry name" value="HTH-like"/>
</dbReference>
<dbReference type="SUPFAM" id="SSF51215">
    <property type="entry name" value="Regulatory protein AraC"/>
    <property type="match status" value="1"/>
</dbReference>
<dbReference type="Gene3D" id="1.10.10.60">
    <property type="entry name" value="Homeodomain-like"/>
    <property type="match status" value="2"/>
</dbReference>
<dbReference type="PANTHER" id="PTHR43280">
    <property type="entry name" value="ARAC-FAMILY TRANSCRIPTIONAL REGULATOR"/>
    <property type="match status" value="1"/>
</dbReference>
<proteinExistence type="predicted"/>
<dbReference type="Proteomes" id="UP001157114">
    <property type="component" value="Unassembled WGS sequence"/>
</dbReference>
<dbReference type="InterPro" id="IPR018060">
    <property type="entry name" value="HTH_AraC"/>
</dbReference>
<evidence type="ECO:0000256" key="2">
    <source>
        <dbReference type="ARBA" id="ARBA00023125"/>
    </source>
</evidence>
<dbReference type="InterPro" id="IPR003313">
    <property type="entry name" value="AraC-bd"/>
</dbReference>